<dbReference type="PANTHER" id="PTHR11601">
    <property type="entry name" value="CYSTEINE DESULFURYLASE FAMILY MEMBER"/>
    <property type="match status" value="1"/>
</dbReference>
<dbReference type="Gene3D" id="3.40.640.10">
    <property type="entry name" value="Type I PLP-dependent aspartate aminotransferase-like (Major domain)"/>
    <property type="match status" value="1"/>
</dbReference>
<reference evidence="13 14" key="1">
    <citation type="submission" date="2016-10" db="EMBL/GenBank/DDBJ databases">
        <authorList>
            <person name="de Groot N.N."/>
        </authorList>
    </citation>
    <scope>NUCLEOTIDE SEQUENCE [LARGE SCALE GENOMIC DNA]</scope>
    <source>
        <strain evidence="13 14">DSM 9990</strain>
    </source>
</reference>
<comment type="similarity">
    <text evidence="3">Belongs to the class-V pyridoxal-phosphate-dependent aminotransferase family. NifS/IscS subfamily.</text>
</comment>
<evidence type="ECO:0000256" key="3">
    <source>
        <dbReference type="ARBA" id="ARBA00006490"/>
    </source>
</evidence>
<keyword evidence="9" id="KW-0411">Iron-sulfur</keyword>
<comment type="function">
    <text evidence="2">Catalyzes the removal of elemental sulfur atoms from cysteine to produce alanine. Seems to participate in the biosynthesis of the nitrogenase metalloclusters by providing the inorganic sulfur required for the Fe-S core formation.</text>
</comment>
<dbReference type="GO" id="GO:0051536">
    <property type="term" value="F:iron-sulfur cluster binding"/>
    <property type="evidence" value="ECO:0007669"/>
    <property type="project" value="UniProtKB-KW"/>
</dbReference>
<keyword evidence="6" id="KW-0479">Metal-binding</keyword>
<gene>
    <name evidence="13" type="ORF">SAMN05660836_01588</name>
</gene>
<evidence type="ECO:0000259" key="12">
    <source>
        <dbReference type="Pfam" id="PF00266"/>
    </source>
</evidence>
<evidence type="ECO:0000256" key="6">
    <source>
        <dbReference type="ARBA" id="ARBA00022723"/>
    </source>
</evidence>
<accession>A0A1I4TYG0</accession>
<dbReference type="InterPro" id="IPR015421">
    <property type="entry name" value="PyrdxlP-dep_Trfase_major"/>
</dbReference>
<evidence type="ECO:0000256" key="9">
    <source>
        <dbReference type="ARBA" id="ARBA00023014"/>
    </source>
</evidence>
<evidence type="ECO:0000256" key="2">
    <source>
        <dbReference type="ARBA" id="ARBA00003120"/>
    </source>
</evidence>
<dbReference type="InterPro" id="IPR016454">
    <property type="entry name" value="Cysteine_dSase"/>
</dbReference>
<keyword evidence="7" id="KW-0663">Pyridoxal phosphate</keyword>
<dbReference type="InterPro" id="IPR000192">
    <property type="entry name" value="Aminotrans_V_dom"/>
</dbReference>
<evidence type="ECO:0000256" key="1">
    <source>
        <dbReference type="ARBA" id="ARBA00001933"/>
    </source>
</evidence>
<organism evidence="13 14">
    <name type="scientific">Thermodesulforhabdus norvegica</name>
    <dbReference type="NCBI Taxonomy" id="39841"/>
    <lineage>
        <taxon>Bacteria</taxon>
        <taxon>Pseudomonadati</taxon>
        <taxon>Thermodesulfobacteriota</taxon>
        <taxon>Syntrophobacteria</taxon>
        <taxon>Syntrophobacterales</taxon>
        <taxon>Thermodesulforhabdaceae</taxon>
        <taxon>Thermodesulforhabdus</taxon>
    </lineage>
</organism>
<dbReference type="EMBL" id="FOUU01000004">
    <property type="protein sequence ID" value="SFM81615.1"/>
    <property type="molecule type" value="Genomic_DNA"/>
</dbReference>
<proteinExistence type="inferred from homology"/>
<keyword evidence="5" id="KW-0808">Transferase</keyword>
<dbReference type="EC" id="2.8.1.7" evidence="4"/>
<evidence type="ECO:0000313" key="14">
    <source>
        <dbReference type="Proteomes" id="UP000199611"/>
    </source>
</evidence>
<evidence type="ECO:0000256" key="7">
    <source>
        <dbReference type="ARBA" id="ARBA00022898"/>
    </source>
</evidence>
<keyword evidence="8" id="KW-0408">Iron</keyword>
<dbReference type="Pfam" id="PF00266">
    <property type="entry name" value="Aminotran_5"/>
    <property type="match status" value="1"/>
</dbReference>
<dbReference type="GO" id="GO:0031071">
    <property type="term" value="F:cysteine desulfurase activity"/>
    <property type="evidence" value="ECO:0007669"/>
    <property type="project" value="UniProtKB-EC"/>
</dbReference>
<dbReference type="RefSeq" id="WP_093394816.1">
    <property type="nucleotide sequence ID" value="NZ_FOUU01000004.1"/>
</dbReference>
<dbReference type="PANTHER" id="PTHR11601:SF34">
    <property type="entry name" value="CYSTEINE DESULFURASE"/>
    <property type="match status" value="1"/>
</dbReference>
<comment type="catalytic activity">
    <reaction evidence="10">
        <text>(sulfur carrier)-H + L-cysteine = (sulfur carrier)-SH + L-alanine</text>
        <dbReference type="Rhea" id="RHEA:43892"/>
        <dbReference type="Rhea" id="RHEA-COMP:14737"/>
        <dbReference type="Rhea" id="RHEA-COMP:14739"/>
        <dbReference type="ChEBI" id="CHEBI:29917"/>
        <dbReference type="ChEBI" id="CHEBI:35235"/>
        <dbReference type="ChEBI" id="CHEBI:57972"/>
        <dbReference type="ChEBI" id="CHEBI:64428"/>
        <dbReference type="EC" id="2.8.1.7"/>
    </reaction>
</comment>
<dbReference type="FunFam" id="3.40.640.10:FF:000084">
    <property type="entry name" value="IscS-like cysteine desulfurase"/>
    <property type="match status" value="1"/>
</dbReference>
<evidence type="ECO:0000313" key="13">
    <source>
        <dbReference type="EMBL" id="SFM81615.1"/>
    </source>
</evidence>
<evidence type="ECO:0000256" key="10">
    <source>
        <dbReference type="ARBA" id="ARBA00050776"/>
    </source>
</evidence>
<evidence type="ECO:0000256" key="11">
    <source>
        <dbReference type="RuleBase" id="RU004504"/>
    </source>
</evidence>
<protein>
    <recommendedName>
        <fullName evidence="4">cysteine desulfurase</fullName>
        <ecNumber evidence="4">2.8.1.7</ecNumber>
    </recommendedName>
</protein>
<dbReference type="PROSITE" id="PS00595">
    <property type="entry name" value="AA_TRANSFER_CLASS_5"/>
    <property type="match status" value="1"/>
</dbReference>
<evidence type="ECO:0000256" key="8">
    <source>
        <dbReference type="ARBA" id="ARBA00023004"/>
    </source>
</evidence>
<keyword evidence="14" id="KW-1185">Reference proteome</keyword>
<dbReference type="OrthoDB" id="9808002at2"/>
<feature type="domain" description="Aminotransferase class V" evidence="12">
    <location>
        <begin position="4"/>
        <end position="364"/>
    </location>
</feature>
<dbReference type="Gene3D" id="3.90.1150.10">
    <property type="entry name" value="Aspartate Aminotransferase, domain 1"/>
    <property type="match status" value="1"/>
</dbReference>
<dbReference type="STRING" id="39841.SAMN05660836_01588"/>
<dbReference type="InterPro" id="IPR020578">
    <property type="entry name" value="Aminotrans_V_PyrdxlP_BS"/>
</dbReference>
<dbReference type="InterPro" id="IPR015422">
    <property type="entry name" value="PyrdxlP-dep_Trfase_small"/>
</dbReference>
<dbReference type="GO" id="GO:0046872">
    <property type="term" value="F:metal ion binding"/>
    <property type="evidence" value="ECO:0007669"/>
    <property type="project" value="UniProtKB-KW"/>
</dbReference>
<dbReference type="AlphaFoldDB" id="A0A1I4TYG0"/>
<evidence type="ECO:0000256" key="5">
    <source>
        <dbReference type="ARBA" id="ARBA00022679"/>
    </source>
</evidence>
<comment type="cofactor">
    <cofactor evidence="1 11">
        <name>pyridoxal 5'-phosphate</name>
        <dbReference type="ChEBI" id="CHEBI:597326"/>
    </cofactor>
</comment>
<dbReference type="Proteomes" id="UP000199611">
    <property type="component" value="Unassembled WGS sequence"/>
</dbReference>
<evidence type="ECO:0000256" key="4">
    <source>
        <dbReference type="ARBA" id="ARBA00012239"/>
    </source>
</evidence>
<dbReference type="InterPro" id="IPR015424">
    <property type="entry name" value="PyrdxlP-dep_Trfase"/>
</dbReference>
<dbReference type="SUPFAM" id="SSF53383">
    <property type="entry name" value="PLP-dependent transferases"/>
    <property type="match status" value="1"/>
</dbReference>
<dbReference type="PIRSF" id="PIRSF005572">
    <property type="entry name" value="NifS"/>
    <property type="match status" value="1"/>
</dbReference>
<name>A0A1I4TYG0_9BACT</name>
<sequence>MRPIYLDYNATTPVDPQVLEAMLPFFKEHFGNPSSGHAYGLEARRAVEKARKQMACLLQCSPDEVIFTSGGTESNNTVLFGVAQALMNKGRHIVTAKIEHPSVLEPCIELMCRGFDVSFVPVDKNGLVDPDDLRRAIRPDTVLVSVMHANNEIGTIQPLGKISKITRERGILLHTDAAQSAGKIPVGTDLLGVDFMTIAGHKLYAPKGIGALYCKNGASFGKLMFGAGQERGVRPGTENVPYIVGLGEAADIAGRMLAEEIKRLEKLRNRLEERILEALPDAVIHGRNAPRLPNTLSVGFPGRLAYDIVNGLADKVAISAGAACHSRDVRISHVLQAIQAPEDVAKGTVRISLGRFTTEDEIDQAAEQIIKVVKK</sequence>